<evidence type="ECO:0000256" key="1">
    <source>
        <dbReference type="SAM" id="Phobius"/>
    </source>
</evidence>
<dbReference type="Gramene" id="rna-AYBTSS11_LOCUS23515">
    <property type="protein sequence ID" value="CAJ1971514.1"/>
    <property type="gene ID" value="gene-AYBTSS11_LOCUS23515"/>
</dbReference>
<dbReference type="AlphaFoldDB" id="A0AA86VUG9"/>
<gene>
    <name evidence="2" type="ORF">AYBTSS11_LOCUS23515</name>
</gene>
<evidence type="ECO:0000313" key="3">
    <source>
        <dbReference type="Proteomes" id="UP001189624"/>
    </source>
</evidence>
<dbReference type="Proteomes" id="UP001189624">
    <property type="component" value="Chromosome 8"/>
</dbReference>
<dbReference type="EMBL" id="OY731405">
    <property type="protein sequence ID" value="CAJ1971514.1"/>
    <property type="molecule type" value="Genomic_DNA"/>
</dbReference>
<organism evidence="2 3">
    <name type="scientific">Sphenostylis stenocarpa</name>
    <dbReference type="NCBI Taxonomy" id="92480"/>
    <lineage>
        <taxon>Eukaryota</taxon>
        <taxon>Viridiplantae</taxon>
        <taxon>Streptophyta</taxon>
        <taxon>Embryophyta</taxon>
        <taxon>Tracheophyta</taxon>
        <taxon>Spermatophyta</taxon>
        <taxon>Magnoliopsida</taxon>
        <taxon>eudicotyledons</taxon>
        <taxon>Gunneridae</taxon>
        <taxon>Pentapetalae</taxon>
        <taxon>rosids</taxon>
        <taxon>fabids</taxon>
        <taxon>Fabales</taxon>
        <taxon>Fabaceae</taxon>
        <taxon>Papilionoideae</taxon>
        <taxon>50 kb inversion clade</taxon>
        <taxon>NPAAA clade</taxon>
        <taxon>indigoferoid/millettioid clade</taxon>
        <taxon>Phaseoleae</taxon>
        <taxon>Sphenostylis</taxon>
    </lineage>
</organism>
<accession>A0AA86VUG9</accession>
<sequence length="162" mass="17818">MNSIMNEEKEAQDPTLSKQVLLTNENSKSRTLFSSKALVMSSHPQLLVRTVPKPTCRDDPSCQQVTPPLSGYPSYGVSTTTTTTFWLLHIWCPSSTPAASVQCCTPHAPYTFGYGYGPPNPYYAPPNPYTYVPYGKGQGPASMILPFLAPLIMLFSSFIFLV</sequence>
<proteinExistence type="predicted"/>
<reference evidence="2" key="1">
    <citation type="submission" date="2023-10" db="EMBL/GenBank/DDBJ databases">
        <authorList>
            <person name="Domelevo Entfellner J.-B."/>
        </authorList>
    </citation>
    <scope>NUCLEOTIDE SEQUENCE</scope>
</reference>
<keyword evidence="1" id="KW-0472">Membrane</keyword>
<keyword evidence="1" id="KW-1133">Transmembrane helix</keyword>
<protein>
    <submittedName>
        <fullName evidence="2">Uncharacterized protein</fullName>
    </submittedName>
</protein>
<feature type="transmembrane region" description="Helical" evidence="1">
    <location>
        <begin position="143"/>
        <end position="161"/>
    </location>
</feature>
<name>A0AA86VUG9_9FABA</name>
<evidence type="ECO:0000313" key="2">
    <source>
        <dbReference type="EMBL" id="CAJ1971514.1"/>
    </source>
</evidence>
<keyword evidence="3" id="KW-1185">Reference proteome</keyword>
<keyword evidence="1" id="KW-0812">Transmembrane</keyword>